<dbReference type="PANTHER" id="PTHR42749:SF1">
    <property type="entry name" value="CELL SHAPE-DETERMINING PROTEIN MREB"/>
    <property type="match status" value="1"/>
</dbReference>
<proteinExistence type="predicted"/>
<dbReference type="CDD" id="cd10170">
    <property type="entry name" value="ASKHA_NBD_HSP70"/>
    <property type="match status" value="1"/>
</dbReference>
<dbReference type="PANTHER" id="PTHR42749">
    <property type="entry name" value="CELL SHAPE-DETERMINING PROTEIN MREB"/>
    <property type="match status" value="1"/>
</dbReference>
<dbReference type="RefSeq" id="XP_033666986.1">
    <property type="nucleotide sequence ID" value="XM_033813003.1"/>
</dbReference>
<dbReference type="SUPFAM" id="SSF53067">
    <property type="entry name" value="Actin-like ATPase domain"/>
    <property type="match status" value="2"/>
</dbReference>
<accession>A0A6A6CFT0</accession>
<evidence type="ECO:0000256" key="1">
    <source>
        <dbReference type="SAM" id="MobiDB-lite"/>
    </source>
</evidence>
<keyword evidence="3" id="KW-1185">Reference proteome</keyword>
<dbReference type="Proteomes" id="UP000799537">
    <property type="component" value="Unassembled WGS sequence"/>
</dbReference>
<dbReference type="GeneID" id="54566275"/>
<evidence type="ECO:0008006" key="4">
    <source>
        <dbReference type="Google" id="ProtNLM"/>
    </source>
</evidence>
<dbReference type="AlphaFoldDB" id="A0A6A6CFT0"/>
<dbReference type="OrthoDB" id="2394218at2759"/>
<organism evidence="2 3">
    <name type="scientific">Zasmidium cellare ATCC 36951</name>
    <dbReference type="NCBI Taxonomy" id="1080233"/>
    <lineage>
        <taxon>Eukaryota</taxon>
        <taxon>Fungi</taxon>
        <taxon>Dikarya</taxon>
        <taxon>Ascomycota</taxon>
        <taxon>Pezizomycotina</taxon>
        <taxon>Dothideomycetes</taxon>
        <taxon>Dothideomycetidae</taxon>
        <taxon>Mycosphaerellales</taxon>
        <taxon>Mycosphaerellaceae</taxon>
        <taxon>Zasmidium</taxon>
    </lineage>
</organism>
<dbReference type="InterPro" id="IPR043129">
    <property type="entry name" value="ATPase_NBD"/>
</dbReference>
<gene>
    <name evidence="2" type="ORF">M409DRAFT_55439</name>
</gene>
<evidence type="ECO:0000313" key="2">
    <source>
        <dbReference type="EMBL" id="KAF2166097.1"/>
    </source>
</evidence>
<name>A0A6A6CFT0_ZASCE</name>
<feature type="region of interest" description="Disordered" evidence="1">
    <location>
        <begin position="611"/>
        <end position="635"/>
    </location>
</feature>
<sequence>MPDLVVGIDFGQTCTGVAYAVPSQTGNNVRWVQHWPGRFQANENKVPTILVYPHRQKEPSSWGFGCDNQVESNANYGVTCDWFKTLLDPMNLEAAQKQGFHDTTTHEDVRHWYRDYFSRLYSHIEQELPRALVNFEWAAAKIEFLFSMPTTWNHGLVEDFRDLVHEAGFGGPDNPSHAVIMSLTEAEAAAVHVSTESADSFRKGDILVVCDAGGGTTDLCALEVIEDMTGSSQGKQLKQVDVVGGENIGSVGIDLGFERRLQTKLQEADNLKKLDIDIEQAAWEMAKGPDFQNAKCGHGAPYEPPRFAVPIRKLPEHYRNEEAGITSGQMLFDKNELRLQFDVQIEKLFRLIDRQISSVVAKLPDQQRISHLVLSGGLGRSSYVQQRLIEHYRNGSVKYANTQAMEVRVAPDPQLAVCKGIVADRLRKLKAGHSVLGWRCCRASYGVICRELYDKQKHVGRPTYVDVQDSKLYVDNCVEWFITKGTPMSVDQPVSREFFRKLKPGLSGRRFPTRIAVSYMDRSVLPDYVEPGVEKLCEVEADLTFADEKNFKDKYKRFWRPGEHVLEVRFTVKVVLGAADVNFQLWFENQKVSADSSIKVDWFPVTNPPIPTVETPVPSPRHEDPRRSSKDRMKLPFIKRYFSGG</sequence>
<dbReference type="EMBL" id="ML993598">
    <property type="protein sequence ID" value="KAF2166097.1"/>
    <property type="molecule type" value="Genomic_DNA"/>
</dbReference>
<reference evidence="2" key="1">
    <citation type="journal article" date="2020" name="Stud. Mycol.">
        <title>101 Dothideomycetes genomes: a test case for predicting lifestyles and emergence of pathogens.</title>
        <authorList>
            <person name="Haridas S."/>
            <person name="Albert R."/>
            <person name="Binder M."/>
            <person name="Bloem J."/>
            <person name="Labutti K."/>
            <person name="Salamov A."/>
            <person name="Andreopoulos B."/>
            <person name="Baker S."/>
            <person name="Barry K."/>
            <person name="Bills G."/>
            <person name="Bluhm B."/>
            <person name="Cannon C."/>
            <person name="Castanera R."/>
            <person name="Culley D."/>
            <person name="Daum C."/>
            <person name="Ezra D."/>
            <person name="Gonzalez J."/>
            <person name="Henrissat B."/>
            <person name="Kuo A."/>
            <person name="Liang C."/>
            <person name="Lipzen A."/>
            <person name="Lutzoni F."/>
            <person name="Magnuson J."/>
            <person name="Mondo S."/>
            <person name="Nolan M."/>
            <person name="Ohm R."/>
            <person name="Pangilinan J."/>
            <person name="Park H.-J."/>
            <person name="Ramirez L."/>
            <person name="Alfaro M."/>
            <person name="Sun H."/>
            <person name="Tritt A."/>
            <person name="Yoshinaga Y."/>
            <person name="Zwiers L.-H."/>
            <person name="Turgeon B."/>
            <person name="Goodwin S."/>
            <person name="Spatafora J."/>
            <person name="Crous P."/>
            <person name="Grigoriev I."/>
        </authorList>
    </citation>
    <scope>NUCLEOTIDE SEQUENCE</scope>
    <source>
        <strain evidence="2">ATCC 36951</strain>
    </source>
</reference>
<protein>
    <recommendedName>
        <fullName evidence="4">Actin-like ATPase domain-containing protein</fullName>
    </recommendedName>
</protein>
<feature type="compositionally biased region" description="Basic and acidic residues" evidence="1">
    <location>
        <begin position="620"/>
        <end position="634"/>
    </location>
</feature>
<dbReference type="Gene3D" id="3.30.420.40">
    <property type="match status" value="1"/>
</dbReference>
<evidence type="ECO:0000313" key="3">
    <source>
        <dbReference type="Proteomes" id="UP000799537"/>
    </source>
</evidence>